<feature type="domain" description="RagB/SusD" evidence="6">
    <location>
        <begin position="353"/>
        <end position="442"/>
    </location>
</feature>
<evidence type="ECO:0000313" key="9">
    <source>
        <dbReference type="Proteomes" id="UP000292855"/>
    </source>
</evidence>
<comment type="caution">
    <text evidence="8">The sequence shown here is derived from an EMBL/GenBank/DDBJ whole genome shotgun (WGS) entry which is preliminary data.</text>
</comment>
<dbReference type="InterPro" id="IPR012944">
    <property type="entry name" value="SusD_RagB_dom"/>
</dbReference>
<dbReference type="RefSeq" id="WP_130143376.1">
    <property type="nucleotide sequence ID" value="NZ_SGIT01000006.1"/>
</dbReference>
<evidence type="ECO:0000256" key="1">
    <source>
        <dbReference type="ARBA" id="ARBA00004442"/>
    </source>
</evidence>
<dbReference type="Pfam" id="PF14322">
    <property type="entry name" value="SusD-like_3"/>
    <property type="match status" value="1"/>
</dbReference>
<evidence type="ECO:0000313" key="8">
    <source>
        <dbReference type="EMBL" id="RZF57889.1"/>
    </source>
</evidence>
<dbReference type="GO" id="GO:0009279">
    <property type="term" value="C:cell outer membrane"/>
    <property type="evidence" value="ECO:0007669"/>
    <property type="project" value="UniProtKB-SubCell"/>
</dbReference>
<dbReference type="AlphaFoldDB" id="A0A4Q6XMY2"/>
<feature type="domain" description="SusD-like N-terminal" evidence="7">
    <location>
        <begin position="25"/>
        <end position="234"/>
    </location>
</feature>
<evidence type="ECO:0000256" key="5">
    <source>
        <dbReference type="ARBA" id="ARBA00023237"/>
    </source>
</evidence>
<dbReference type="Proteomes" id="UP000292855">
    <property type="component" value="Unassembled WGS sequence"/>
</dbReference>
<dbReference type="InterPro" id="IPR011990">
    <property type="entry name" value="TPR-like_helical_dom_sf"/>
</dbReference>
<evidence type="ECO:0000259" key="7">
    <source>
        <dbReference type="Pfam" id="PF14322"/>
    </source>
</evidence>
<protein>
    <submittedName>
        <fullName evidence="8">RagB/SusD family nutrient uptake outer membrane protein</fullName>
    </submittedName>
</protein>
<sequence length="463" mass="53727">MNRIYFSFTVVCTFFGILFGCSKTDFLNEKPNKAMIIPYSFDHFQALMDRDAVMNGGDGQGLTPQLGESRADNFYLSDSDFISNLPVEKQNYYTWEDQPYEGGVVLDWDYPYRAILACNAVLDGLTAMSVENRSSERFQYIRAQALFHRAHMYYSLAQVFCPPFDKTGANDGAGIPLRDGADMNNHPYLASVGETYNRILEDFHIATQILPTEDTYKTRPSKQAGYGMLARVYLTMREYELAGKYADSCLAIRSGLLDYNSLDATDPYLFQGIQHPVNEKEIIFYAAMLSDMSQNFPTSYMYHSIDTNLYDSYADDDLRKIVFFENKGDGTFRFKGSYNHRPTMNFSGLATDEMYLIRAECYAREGKIDETLADLNFLLQYRWREGAEFVPIAERDQDMLLDIVLRERRKELLFRGLRWSDLRRFNLEGYDYTLKRNINDREYLLPPDDSRWTMPFPLQVTVR</sequence>
<dbReference type="OrthoDB" id="653598at2"/>
<dbReference type="EMBL" id="SGIT01000006">
    <property type="protein sequence ID" value="RZF57889.1"/>
    <property type="molecule type" value="Genomic_DNA"/>
</dbReference>
<evidence type="ECO:0000256" key="3">
    <source>
        <dbReference type="ARBA" id="ARBA00022729"/>
    </source>
</evidence>
<evidence type="ECO:0000259" key="6">
    <source>
        <dbReference type="Pfam" id="PF07980"/>
    </source>
</evidence>
<gene>
    <name evidence="8" type="ORF">EWE74_19655</name>
</gene>
<reference evidence="8 9" key="1">
    <citation type="submission" date="2019-02" db="EMBL/GenBank/DDBJ databases">
        <authorList>
            <person name="Li Y."/>
        </authorList>
    </citation>
    <scope>NUCLEOTIDE SEQUENCE [LARGE SCALE GENOMIC DNA]</scope>
    <source>
        <strain evidence="8 9">30C10-4-7</strain>
    </source>
</reference>
<proteinExistence type="inferred from homology"/>
<dbReference type="SUPFAM" id="SSF48452">
    <property type="entry name" value="TPR-like"/>
    <property type="match status" value="1"/>
</dbReference>
<accession>A0A4Q6XMY2</accession>
<keyword evidence="3" id="KW-0732">Signal</keyword>
<dbReference type="Gene3D" id="1.25.40.390">
    <property type="match status" value="1"/>
</dbReference>
<comment type="subcellular location">
    <subcellularLocation>
        <location evidence="1">Cell outer membrane</location>
    </subcellularLocation>
</comment>
<evidence type="ECO:0000256" key="2">
    <source>
        <dbReference type="ARBA" id="ARBA00006275"/>
    </source>
</evidence>
<dbReference type="InterPro" id="IPR033985">
    <property type="entry name" value="SusD-like_N"/>
</dbReference>
<name>A0A4Q6XMY2_9SPHI</name>
<dbReference type="PROSITE" id="PS51257">
    <property type="entry name" value="PROKAR_LIPOPROTEIN"/>
    <property type="match status" value="1"/>
</dbReference>
<organism evidence="8 9">
    <name type="scientific">Sphingobacterium corticibacterium</name>
    <dbReference type="NCBI Taxonomy" id="2484746"/>
    <lineage>
        <taxon>Bacteria</taxon>
        <taxon>Pseudomonadati</taxon>
        <taxon>Bacteroidota</taxon>
        <taxon>Sphingobacteriia</taxon>
        <taxon>Sphingobacteriales</taxon>
        <taxon>Sphingobacteriaceae</taxon>
        <taxon>Sphingobacterium</taxon>
    </lineage>
</organism>
<keyword evidence="4" id="KW-0472">Membrane</keyword>
<comment type="similarity">
    <text evidence="2">Belongs to the SusD family.</text>
</comment>
<keyword evidence="9" id="KW-1185">Reference proteome</keyword>
<dbReference type="Pfam" id="PF07980">
    <property type="entry name" value="SusD_RagB"/>
    <property type="match status" value="1"/>
</dbReference>
<evidence type="ECO:0000256" key="4">
    <source>
        <dbReference type="ARBA" id="ARBA00023136"/>
    </source>
</evidence>
<keyword evidence="5" id="KW-0998">Cell outer membrane</keyword>